<dbReference type="Pfam" id="PF03666">
    <property type="entry name" value="NPR3"/>
    <property type="match status" value="1"/>
</dbReference>
<feature type="domain" description="GATOR1 complex protein NPRL3 C-terminal HTH" evidence="4">
    <location>
        <begin position="513"/>
        <end position="574"/>
    </location>
</feature>
<keyword evidence="2" id="KW-0732">Signal</keyword>
<comment type="function">
    <text evidence="2">Mediates inactivation of the TORC1 complex in response to amino acid starvation. Required for meiotic nuclear division.</text>
</comment>
<dbReference type="PANTHER" id="PTHR13153:SF5">
    <property type="entry name" value="GATOR COMPLEX PROTEIN NPRL3"/>
    <property type="match status" value="1"/>
</dbReference>
<evidence type="ECO:0000259" key="4">
    <source>
        <dbReference type="Pfam" id="PF24064"/>
    </source>
</evidence>
<sequence>MKLSIECPSIIAVFLIEKSSSGSSFVFHWPVQPKLEIGENPYSFQTTTNLDDLLNVENDEDLISTKADDYHVLGYEKEFLANFLSPKQELCNQKFELWVDGLTFLGCPIHVGADGEWVKRRKHNPEATMESKNSTGPEQVEPNMSSTPKVTRSRSKRESRISMFHVVFVLNIPTGPEYLPMVTTMYEHILVKLSTALKYEQAKRNYVARECRQITRLTEKCINQNIPFNTYASQIPNHSNLAAALASTFEAISRTDTAHLLINNSIDLSLLWPQPVSTATIEHPELPSRPSLILASQTIFSEEESSPIEPFLAPHWSLLLLQEPEVLMKSLPLSKNSLLASFIANAKPSTTFIKLARTLAIPLSECFMLAKHLIHWRQAIAIPPITPRGTYVTSPTADLSKLASDSILFQKVFPSLPSLSVFLGILSFKPRPFMSIIPSKDHESIYLNMLAWLYRRKWVYEQNTYLYIRVPESIKQKASTILREDKGTDVQLLQQLDADSGQESIINDPHSASLLEQQWLITIANEQEPDLASLFLQIAKYFNGRHALQTISIIEGLPRKAVRNVISRYKLYLIRWNSW</sequence>
<proteinExistence type="inferred from homology"/>
<reference evidence="5 7" key="1">
    <citation type="journal article" date="2011" name="Science">
        <title>Comparative functional genomics of the fission yeasts.</title>
        <authorList>
            <person name="Rhind N."/>
            <person name="Chen Z."/>
            <person name="Yassour M."/>
            <person name="Thompson D.A."/>
            <person name="Haas B.J."/>
            <person name="Habib N."/>
            <person name="Wapinski I."/>
            <person name="Roy S."/>
            <person name="Lin M.F."/>
            <person name="Heiman D.I."/>
            <person name="Young S.K."/>
            <person name="Furuya K."/>
            <person name="Guo Y."/>
            <person name="Pidoux A."/>
            <person name="Chen H.M."/>
            <person name="Robbertse B."/>
            <person name="Goldberg J.M."/>
            <person name="Aoki K."/>
            <person name="Bayne E.H."/>
            <person name="Berlin A.M."/>
            <person name="Desjardins C.A."/>
            <person name="Dobbs E."/>
            <person name="Dukaj L."/>
            <person name="Fan L."/>
            <person name="FitzGerald M.G."/>
            <person name="French C."/>
            <person name="Gujja S."/>
            <person name="Hansen K."/>
            <person name="Keifenheim D."/>
            <person name="Levin J.Z."/>
            <person name="Mosher R.A."/>
            <person name="Mueller C.A."/>
            <person name="Pfiffner J."/>
            <person name="Priest M."/>
            <person name="Russ C."/>
            <person name="Smialowska A."/>
            <person name="Swoboda P."/>
            <person name="Sykes S.M."/>
            <person name="Vaughn M."/>
            <person name="Vengrova S."/>
            <person name="Yoder R."/>
            <person name="Zeng Q."/>
            <person name="Allshire R."/>
            <person name="Baulcombe D."/>
            <person name="Birren B.W."/>
            <person name="Brown W."/>
            <person name="Ekwall K."/>
            <person name="Kellis M."/>
            <person name="Leatherwood J."/>
            <person name="Levin H."/>
            <person name="Margalit H."/>
            <person name="Martienssen R."/>
            <person name="Nieduszynski C.A."/>
            <person name="Spatafora J.W."/>
            <person name="Friedman N."/>
            <person name="Dalgaard J.Z."/>
            <person name="Baumann P."/>
            <person name="Niki H."/>
            <person name="Regev A."/>
            <person name="Nusbaum C."/>
        </authorList>
    </citation>
    <scope>NUCLEOTIDE SEQUENCE [LARGE SCALE GENOMIC DNA]</scope>
    <source>
        <strain evidence="7">yFS275 / FY16936</strain>
    </source>
</reference>
<dbReference type="GO" id="GO:1904262">
    <property type="term" value="P:negative regulation of TORC1 signaling"/>
    <property type="evidence" value="ECO:0000318"/>
    <property type="project" value="GO_Central"/>
</dbReference>
<dbReference type="Proteomes" id="UP000001744">
    <property type="component" value="Unassembled WGS sequence"/>
</dbReference>
<dbReference type="AlphaFoldDB" id="B6JZZ5"/>
<evidence type="ECO:0000256" key="1">
    <source>
        <dbReference type="ARBA" id="ARBA00010546"/>
    </source>
</evidence>
<dbReference type="RefSeq" id="XP_002172438.1">
    <property type="nucleotide sequence ID" value="XM_002172402.1"/>
</dbReference>
<dbReference type="JaponicusDB" id="SJAG_01184">
    <property type="gene designation" value="npr3"/>
</dbReference>
<dbReference type="GeneID" id="7047442"/>
<accession>B6JZZ5</accession>
<dbReference type="HOGENOM" id="CLU_014030_1_0_1"/>
<feature type="compositionally biased region" description="Polar residues" evidence="3">
    <location>
        <begin position="130"/>
        <end position="150"/>
    </location>
</feature>
<keyword evidence="2" id="KW-0469">Meiosis</keyword>
<comment type="similarity">
    <text evidence="1 2">Belongs to the NPR3 family.</text>
</comment>
<dbReference type="GO" id="GO:0010508">
    <property type="term" value="P:positive regulation of autophagy"/>
    <property type="evidence" value="ECO:0000318"/>
    <property type="project" value="GO_Central"/>
</dbReference>
<dbReference type="GO" id="GO:0005774">
    <property type="term" value="C:vacuolar membrane"/>
    <property type="evidence" value="ECO:0007669"/>
    <property type="project" value="UniProtKB-SubCell"/>
</dbReference>
<evidence type="ECO:0000313" key="6">
    <source>
        <dbReference type="JaponicusDB" id="SJAG_01184"/>
    </source>
</evidence>
<dbReference type="EMBL" id="KE651168">
    <property type="protein sequence ID" value="EEB06145.1"/>
    <property type="molecule type" value="Genomic_DNA"/>
</dbReference>
<evidence type="ECO:0000313" key="7">
    <source>
        <dbReference type="Proteomes" id="UP000001744"/>
    </source>
</evidence>
<dbReference type="GO" id="GO:0051321">
    <property type="term" value="P:meiotic cell cycle"/>
    <property type="evidence" value="ECO:0007669"/>
    <property type="project" value="UniProtKB-UniRule"/>
</dbReference>
<dbReference type="STRING" id="402676.B6JZZ5"/>
<keyword evidence="7" id="KW-1185">Reference proteome</keyword>
<evidence type="ECO:0000256" key="2">
    <source>
        <dbReference type="RuleBase" id="RU368069"/>
    </source>
</evidence>
<evidence type="ECO:0000313" key="5">
    <source>
        <dbReference type="EMBL" id="EEB06145.1"/>
    </source>
</evidence>
<name>B6JZZ5_SCHJY</name>
<dbReference type="OrthoDB" id="18648at2759"/>
<dbReference type="GO" id="GO:0034198">
    <property type="term" value="P:cellular response to amino acid starvation"/>
    <property type="evidence" value="ECO:0000318"/>
    <property type="project" value="GO_Central"/>
</dbReference>
<dbReference type="Pfam" id="PF24064">
    <property type="entry name" value="HTH_NPRL3"/>
    <property type="match status" value="1"/>
</dbReference>
<dbReference type="OMA" id="CNLAFRY"/>
<dbReference type="GO" id="GO:1990130">
    <property type="term" value="C:GATOR1 complex"/>
    <property type="evidence" value="ECO:0000318"/>
    <property type="project" value="GO_Central"/>
</dbReference>
<comment type="subcellular location">
    <subcellularLocation>
        <location evidence="2">Vacuole membrane</location>
        <topology evidence="2">Peripheral membrane protein</topology>
    </subcellularLocation>
</comment>
<dbReference type="VEuPathDB" id="FungiDB:SJAG_01184"/>
<feature type="region of interest" description="Disordered" evidence="3">
    <location>
        <begin position="123"/>
        <end position="156"/>
    </location>
</feature>
<evidence type="ECO:0000256" key="3">
    <source>
        <dbReference type="SAM" id="MobiDB-lite"/>
    </source>
</evidence>
<dbReference type="InterPro" id="IPR005365">
    <property type="entry name" value="Npr3"/>
</dbReference>
<organism evidence="5 7">
    <name type="scientific">Schizosaccharomyces japonicus (strain yFS275 / FY16936)</name>
    <name type="common">Fission yeast</name>
    <dbReference type="NCBI Taxonomy" id="402676"/>
    <lineage>
        <taxon>Eukaryota</taxon>
        <taxon>Fungi</taxon>
        <taxon>Dikarya</taxon>
        <taxon>Ascomycota</taxon>
        <taxon>Taphrinomycotina</taxon>
        <taxon>Schizosaccharomycetes</taxon>
        <taxon>Schizosaccharomycetales</taxon>
        <taxon>Schizosaccharomycetaceae</taxon>
        <taxon>Schizosaccharomyces</taxon>
    </lineage>
</organism>
<dbReference type="PANTHER" id="PTHR13153">
    <property type="entry name" value="CGTHBA PROTEIN -14 GENE PROTEIN"/>
    <property type="match status" value="1"/>
</dbReference>
<protein>
    <recommendedName>
        <fullName evidence="2">Nitrogen permease regulator 3</fullName>
    </recommendedName>
    <alternativeName>
        <fullName evidence="2">Required for meiotic nuclear division protein 11</fullName>
    </alternativeName>
</protein>
<gene>
    <name evidence="6" type="primary">npr3</name>
    <name evidence="5" type="ORF">SJAG_01184</name>
</gene>
<dbReference type="InterPro" id="IPR056603">
    <property type="entry name" value="HTH_NPRL3"/>
</dbReference>
<dbReference type="GO" id="GO:0005096">
    <property type="term" value="F:GTPase activator activity"/>
    <property type="evidence" value="ECO:0007669"/>
    <property type="project" value="EnsemblFungi"/>
</dbReference>
<dbReference type="eggNOG" id="KOG3830">
    <property type="taxonomic scope" value="Eukaryota"/>
</dbReference>